<comment type="caution">
    <text evidence="10">The sequence shown here is derived from an EMBL/GenBank/DDBJ whole genome shotgun (WGS) entry which is preliminary data.</text>
</comment>
<organism evidence="10 11">
    <name type="scientific">Brachionus plicatilis</name>
    <name type="common">Marine rotifer</name>
    <name type="synonym">Brachionus muelleri</name>
    <dbReference type="NCBI Taxonomy" id="10195"/>
    <lineage>
        <taxon>Eukaryota</taxon>
        <taxon>Metazoa</taxon>
        <taxon>Spiralia</taxon>
        <taxon>Gnathifera</taxon>
        <taxon>Rotifera</taxon>
        <taxon>Eurotatoria</taxon>
        <taxon>Monogononta</taxon>
        <taxon>Pseudotrocha</taxon>
        <taxon>Ploima</taxon>
        <taxon>Brachionidae</taxon>
        <taxon>Brachionus</taxon>
    </lineage>
</organism>
<dbReference type="Proteomes" id="UP000276133">
    <property type="component" value="Unassembled WGS sequence"/>
</dbReference>
<keyword evidence="4" id="KW-0653">Protein transport</keyword>
<evidence type="ECO:0000256" key="7">
    <source>
        <dbReference type="ARBA" id="ARBA00023136"/>
    </source>
</evidence>
<evidence type="ECO:0000256" key="6">
    <source>
        <dbReference type="ARBA" id="ARBA00023034"/>
    </source>
</evidence>
<keyword evidence="5" id="KW-1133">Transmembrane helix</keyword>
<sequence length="147" mass="16789">MRNENPAFRRFAPGDEDESVLETELMSKTSRLKQITIQLGDEIKNSNRFIDDLDNKFSKSQNILTATIGRVVNHSSTVNQAAIRFNIPYSTLYDRTHEMYKKPACGSCSTPWVPKDFDELLVDVIIKLSDWGHGINFPVISEFVCLF</sequence>
<dbReference type="InterPro" id="IPR009057">
    <property type="entry name" value="Homeodomain-like_sf"/>
</dbReference>
<dbReference type="SUPFAM" id="SSF46689">
    <property type="entry name" value="Homeodomain-like"/>
    <property type="match status" value="1"/>
</dbReference>
<evidence type="ECO:0000313" key="10">
    <source>
        <dbReference type="EMBL" id="RMZ99771.1"/>
    </source>
</evidence>
<evidence type="ECO:0000259" key="9">
    <source>
        <dbReference type="Pfam" id="PF05225"/>
    </source>
</evidence>
<protein>
    <submittedName>
        <fullName evidence="10">BET1-like protein</fullName>
    </submittedName>
</protein>
<feature type="domain" description="HTH psq-type" evidence="9">
    <location>
        <begin position="71"/>
        <end position="96"/>
    </location>
</feature>
<dbReference type="Gene3D" id="1.20.5.110">
    <property type="match status" value="1"/>
</dbReference>
<dbReference type="AlphaFoldDB" id="A0A3M7PKY9"/>
<name>A0A3M7PKY9_BRAPC</name>
<dbReference type="GO" id="GO:0000139">
    <property type="term" value="C:Golgi membrane"/>
    <property type="evidence" value="ECO:0007669"/>
    <property type="project" value="UniProtKB-SubCell"/>
</dbReference>
<dbReference type="OrthoDB" id="10035668at2759"/>
<keyword evidence="7" id="KW-0472">Membrane</keyword>
<dbReference type="GO" id="GO:0015031">
    <property type="term" value="P:protein transport"/>
    <property type="evidence" value="ECO:0007669"/>
    <property type="project" value="UniProtKB-KW"/>
</dbReference>
<evidence type="ECO:0000256" key="4">
    <source>
        <dbReference type="ARBA" id="ARBA00022927"/>
    </source>
</evidence>
<proteinExistence type="predicted"/>
<dbReference type="PANTHER" id="PTHR12791">
    <property type="entry name" value="GOLGI SNARE BET1-RELATED"/>
    <property type="match status" value="1"/>
</dbReference>
<evidence type="ECO:0000256" key="1">
    <source>
        <dbReference type="ARBA" id="ARBA00004394"/>
    </source>
</evidence>
<reference evidence="10 11" key="1">
    <citation type="journal article" date="2018" name="Sci. Rep.">
        <title>Genomic signatures of local adaptation to the degree of environmental predictability in rotifers.</title>
        <authorList>
            <person name="Franch-Gras L."/>
            <person name="Hahn C."/>
            <person name="Garcia-Roger E.M."/>
            <person name="Carmona M.J."/>
            <person name="Serra M."/>
            <person name="Gomez A."/>
        </authorList>
    </citation>
    <scope>NUCLEOTIDE SEQUENCE [LARGE SCALE GENOMIC DNA]</scope>
    <source>
        <strain evidence="10">HYR1</strain>
    </source>
</reference>
<dbReference type="EMBL" id="REGN01010064">
    <property type="protein sequence ID" value="RMZ99771.1"/>
    <property type="molecule type" value="Genomic_DNA"/>
</dbReference>
<keyword evidence="2" id="KW-0813">Transport</keyword>
<dbReference type="Pfam" id="PF05225">
    <property type="entry name" value="HTH_psq"/>
    <property type="match status" value="1"/>
</dbReference>
<evidence type="ECO:0000256" key="2">
    <source>
        <dbReference type="ARBA" id="ARBA00022448"/>
    </source>
</evidence>
<dbReference type="CDD" id="cd15853">
    <property type="entry name" value="SNARE_Bet1"/>
    <property type="match status" value="1"/>
</dbReference>
<evidence type="ECO:0000256" key="5">
    <source>
        <dbReference type="ARBA" id="ARBA00022989"/>
    </source>
</evidence>
<keyword evidence="11" id="KW-1185">Reference proteome</keyword>
<dbReference type="InterPro" id="IPR007889">
    <property type="entry name" value="HTH_Psq"/>
</dbReference>
<keyword evidence="6" id="KW-0333">Golgi apparatus</keyword>
<keyword evidence="3" id="KW-0812">Transmembrane</keyword>
<dbReference type="InterPro" id="IPR039899">
    <property type="entry name" value="BET1_SNARE"/>
</dbReference>
<accession>A0A3M7PKY9</accession>
<gene>
    <name evidence="10" type="ORF">BpHYR1_000437</name>
</gene>
<evidence type="ECO:0000256" key="8">
    <source>
        <dbReference type="ARBA" id="ARBA00046280"/>
    </source>
</evidence>
<dbReference type="GO" id="GO:0003677">
    <property type="term" value="F:DNA binding"/>
    <property type="evidence" value="ECO:0007669"/>
    <property type="project" value="InterPro"/>
</dbReference>
<evidence type="ECO:0000256" key="3">
    <source>
        <dbReference type="ARBA" id="ARBA00022692"/>
    </source>
</evidence>
<evidence type="ECO:0000313" key="11">
    <source>
        <dbReference type="Proteomes" id="UP000276133"/>
    </source>
</evidence>
<comment type="subcellular location">
    <subcellularLocation>
        <location evidence="8">Endomembrane system</location>
        <topology evidence="8">Single-pass type IV membrane protein</topology>
    </subcellularLocation>
    <subcellularLocation>
        <location evidence="1">Golgi apparatus membrane</location>
    </subcellularLocation>
</comment>
<dbReference type="SUPFAM" id="SSF58038">
    <property type="entry name" value="SNARE fusion complex"/>
    <property type="match status" value="1"/>
</dbReference>